<dbReference type="SMART" id="SM00448">
    <property type="entry name" value="REC"/>
    <property type="match status" value="1"/>
</dbReference>
<evidence type="ECO:0000313" key="12">
    <source>
        <dbReference type="Proteomes" id="UP001596036"/>
    </source>
</evidence>
<dbReference type="PANTHER" id="PTHR43047:SF72">
    <property type="entry name" value="OSMOSENSING HISTIDINE PROTEIN KINASE SLN1"/>
    <property type="match status" value="1"/>
</dbReference>
<evidence type="ECO:0000256" key="1">
    <source>
        <dbReference type="ARBA" id="ARBA00000085"/>
    </source>
</evidence>
<keyword evidence="3 6" id="KW-0597">Phosphoprotein</keyword>
<dbReference type="SMART" id="SM00091">
    <property type="entry name" value="PAS"/>
    <property type="match status" value="2"/>
</dbReference>
<dbReference type="CDD" id="cd00130">
    <property type="entry name" value="PAS"/>
    <property type="match status" value="2"/>
</dbReference>
<evidence type="ECO:0000256" key="4">
    <source>
        <dbReference type="ARBA" id="ARBA00022679"/>
    </source>
</evidence>
<evidence type="ECO:0000256" key="6">
    <source>
        <dbReference type="PROSITE-ProRule" id="PRU00169"/>
    </source>
</evidence>
<dbReference type="PROSITE" id="PS50112">
    <property type="entry name" value="PAS"/>
    <property type="match status" value="2"/>
</dbReference>
<gene>
    <name evidence="11" type="ORF">ACFPN1_14485</name>
</gene>
<keyword evidence="5" id="KW-0418">Kinase</keyword>
<feature type="domain" description="PAC" evidence="10">
    <location>
        <begin position="222"/>
        <end position="274"/>
    </location>
</feature>
<dbReference type="Gene3D" id="1.10.287.130">
    <property type="match status" value="1"/>
</dbReference>
<dbReference type="Gene3D" id="3.40.50.2300">
    <property type="match status" value="1"/>
</dbReference>
<dbReference type="SUPFAM" id="SSF47384">
    <property type="entry name" value="Homodimeric domain of signal transducing histidine kinase"/>
    <property type="match status" value="1"/>
</dbReference>
<feature type="domain" description="PAS" evidence="9">
    <location>
        <begin position="19"/>
        <end position="72"/>
    </location>
</feature>
<evidence type="ECO:0000259" key="7">
    <source>
        <dbReference type="PROSITE" id="PS50109"/>
    </source>
</evidence>
<dbReference type="SMART" id="SM00086">
    <property type="entry name" value="PAC"/>
    <property type="match status" value="2"/>
</dbReference>
<dbReference type="PRINTS" id="PR00344">
    <property type="entry name" value="BCTRLSENSOR"/>
</dbReference>
<dbReference type="InterPro" id="IPR011006">
    <property type="entry name" value="CheY-like_superfamily"/>
</dbReference>
<dbReference type="Pfam" id="PF00072">
    <property type="entry name" value="Response_reg"/>
    <property type="match status" value="1"/>
</dbReference>
<protein>
    <recommendedName>
        <fullName evidence="2">histidine kinase</fullName>
        <ecNumber evidence="2">2.7.13.3</ecNumber>
    </recommendedName>
</protein>
<dbReference type="PANTHER" id="PTHR43047">
    <property type="entry name" value="TWO-COMPONENT HISTIDINE PROTEIN KINASE"/>
    <property type="match status" value="1"/>
</dbReference>
<feature type="modified residue" description="4-aspartylphosphate" evidence="6">
    <location>
        <position position="571"/>
    </location>
</feature>
<evidence type="ECO:0000313" key="11">
    <source>
        <dbReference type="EMBL" id="MFC5571268.1"/>
    </source>
</evidence>
<dbReference type="PROSITE" id="PS50109">
    <property type="entry name" value="HIS_KIN"/>
    <property type="match status" value="1"/>
</dbReference>
<feature type="domain" description="Response regulatory" evidence="8">
    <location>
        <begin position="522"/>
        <end position="637"/>
    </location>
</feature>
<evidence type="ECO:0000256" key="2">
    <source>
        <dbReference type="ARBA" id="ARBA00012438"/>
    </source>
</evidence>
<keyword evidence="4" id="KW-0808">Transferase</keyword>
<dbReference type="SMART" id="SM00388">
    <property type="entry name" value="HisKA"/>
    <property type="match status" value="1"/>
</dbReference>
<evidence type="ECO:0000259" key="10">
    <source>
        <dbReference type="PROSITE" id="PS50113"/>
    </source>
</evidence>
<organism evidence="11 12">
    <name type="scientific">Lysobacter yangpyeongensis</name>
    <dbReference type="NCBI Taxonomy" id="346182"/>
    <lineage>
        <taxon>Bacteria</taxon>
        <taxon>Pseudomonadati</taxon>
        <taxon>Pseudomonadota</taxon>
        <taxon>Gammaproteobacteria</taxon>
        <taxon>Lysobacterales</taxon>
        <taxon>Lysobacteraceae</taxon>
        <taxon>Lysobacter</taxon>
    </lineage>
</organism>
<dbReference type="NCBIfam" id="TIGR00229">
    <property type="entry name" value="sensory_box"/>
    <property type="match status" value="2"/>
</dbReference>
<dbReference type="InterPro" id="IPR001789">
    <property type="entry name" value="Sig_transdc_resp-reg_receiver"/>
</dbReference>
<dbReference type="InterPro" id="IPR003594">
    <property type="entry name" value="HATPase_dom"/>
</dbReference>
<dbReference type="EC" id="2.7.13.3" evidence="2"/>
<dbReference type="InterPro" id="IPR000014">
    <property type="entry name" value="PAS"/>
</dbReference>
<dbReference type="InterPro" id="IPR005467">
    <property type="entry name" value="His_kinase_dom"/>
</dbReference>
<dbReference type="EMBL" id="JBHSNM010000006">
    <property type="protein sequence ID" value="MFC5571268.1"/>
    <property type="molecule type" value="Genomic_DNA"/>
</dbReference>
<dbReference type="Gene3D" id="3.30.450.20">
    <property type="entry name" value="PAS domain"/>
    <property type="match status" value="2"/>
</dbReference>
<dbReference type="SUPFAM" id="SSF55874">
    <property type="entry name" value="ATPase domain of HSP90 chaperone/DNA topoisomerase II/histidine kinase"/>
    <property type="match status" value="1"/>
</dbReference>
<dbReference type="SUPFAM" id="SSF55785">
    <property type="entry name" value="PYP-like sensor domain (PAS domain)"/>
    <property type="match status" value="2"/>
</dbReference>
<dbReference type="PROSITE" id="PS50113">
    <property type="entry name" value="PAC"/>
    <property type="match status" value="1"/>
</dbReference>
<dbReference type="CDD" id="cd00075">
    <property type="entry name" value="HATPase"/>
    <property type="match status" value="1"/>
</dbReference>
<proteinExistence type="predicted"/>
<dbReference type="InterPro" id="IPR036097">
    <property type="entry name" value="HisK_dim/P_sf"/>
</dbReference>
<dbReference type="PROSITE" id="PS50110">
    <property type="entry name" value="RESPONSE_REGULATORY"/>
    <property type="match status" value="1"/>
</dbReference>
<evidence type="ECO:0000256" key="5">
    <source>
        <dbReference type="ARBA" id="ARBA00022777"/>
    </source>
</evidence>
<dbReference type="Pfam" id="PF13426">
    <property type="entry name" value="PAS_9"/>
    <property type="match status" value="1"/>
</dbReference>
<dbReference type="SUPFAM" id="SSF52172">
    <property type="entry name" value="CheY-like"/>
    <property type="match status" value="1"/>
</dbReference>
<dbReference type="Proteomes" id="UP001596036">
    <property type="component" value="Unassembled WGS sequence"/>
</dbReference>
<feature type="domain" description="Histidine kinase" evidence="7">
    <location>
        <begin position="284"/>
        <end position="503"/>
    </location>
</feature>
<dbReference type="SMART" id="SM00387">
    <property type="entry name" value="HATPase_c"/>
    <property type="match status" value="1"/>
</dbReference>
<comment type="catalytic activity">
    <reaction evidence="1">
        <text>ATP + protein L-histidine = ADP + protein N-phospho-L-histidine.</text>
        <dbReference type="EC" id="2.7.13.3"/>
    </reaction>
</comment>
<reference evidence="12" key="1">
    <citation type="journal article" date="2019" name="Int. J. Syst. Evol. Microbiol.">
        <title>The Global Catalogue of Microorganisms (GCM) 10K type strain sequencing project: providing services to taxonomists for standard genome sequencing and annotation.</title>
        <authorList>
            <consortium name="The Broad Institute Genomics Platform"/>
            <consortium name="The Broad Institute Genome Sequencing Center for Infectious Disease"/>
            <person name="Wu L."/>
            <person name="Ma J."/>
        </authorList>
    </citation>
    <scope>NUCLEOTIDE SEQUENCE [LARGE SCALE GENOMIC DNA]</scope>
    <source>
        <strain evidence="12">KACC 11407</strain>
    </source>
</reference>
<dbReference type="CDD" id="cd00082">
    <property type="entry name" value="HisKA"/>
    <property type="match status" value="1"/>
</dbReference>
<dbReference type="Pfam" id="PF00512">
    <property type="entry name" value="HisKA"/>
    <property type="match status" value="1"/>
</dbReference>
<dbReference type="InterPro" id="IPR000700">
    <property type="entry name" value="PAS-assoc_C"/>
</dbReference>
<sequence length="638" mass="70057">MTPGIRSVADTCGTACADEDIPFRLLVDSISDYAICLLDADGAIRSWNRGAQGIFGYAADEVIGRHLALFHPTGTAAGGAAEHGLALARELGRFEDEGWRMRKDGSCFRANVQIARIDHPDGRLRGYATIIRDRSVRHAQEERLRHSEEHFRLLVEGVRDYAIFMLDTEGRVISWNPGAELIKGYRADEIIGRHFSRFYTPDALARDWPARELQIALAEGRVEDEGWRVRKDGSRFWASVVITTLYDSDGRHVGFAKITRDLTAHRRIRALEDEGHRVTTFLAMLGHELRNPLAPIANAVGIMRLEPIESAMLQHCRDVIERQLGQLTRLVDDLLDVSRITKGKIRLQQQTLDLRSALADAVEAVDVEARRRAQSLQVETPGAPAWVTGDRVRLVQVLSNLLHNAVKFTPPQGRITATLRPLDTQVEVVVRDNGPGIAPDRIADIFNPFVQGEQDAARTHGGLGLGLSLVQQLVALHGGEVSASSSGQPGEGAEFRIRLPAAAAPAPELPSPRTVAQATPRHVLVVDDNRDAADSLQMLLEHAGYLCYATYDAVSALTAIRATRFDAVIIDLGLPDLDGFEVARRLRAELPQPPPLIAVTGYGQTGDLSATREAGFHAHLTKPLAAEEIARVLRALFD</sequence>
<feature type="domain" description="PAS" evidence="9">
    <location>
        <begin position="147"/>
        <end position="202"/>
    </location>
</feature>
<dbReference type="InterPro" id="IPR003661">
    <property type="entry name" value="HisK_dim/P_dom"/>
</dbReference>
<comment type="caution">
    <text evidence="11">The sequence shown here is derived from an EMBL/GenBank/DDBJ whole genome shotgun (WGS) entry which is preliminary data.</text>
</comment>
<dbReference type="RefSeq" id="WP_386755860.1">
    <property type="nucleotide sequence ID" value="NZ_JBHSNM010000006.1"/>
</dbReference>
<dbReference type="InterPro" id="IPR004358">
    <property type="entry name" value="Sig_transdc_His_kin-like_C"/>
</dbReference>
<dbReference type="Pfam" id="PF02518">
    <property type="entry name" value="HATPase_c"/>
    <property type="match status" value="1"/>
</dbReference>
<evidence type="ECO:0000256" key="3">
    <source>
        <dbReference type="ARBA" id="ARBA00022553"/>
    </source>
</evidence>
<evidence type="ECO:0000259" key="9">
    <source>
        <dbReference type="PROSITE" id="PS50112"/>
    </source>
</evidence>
<dbReference type="Pfam" id="PF00989">
    <property type="entry name" value="PAS"/>
    <property type="match status" value="1"/>
</dbReference>
<dbReference type="InterPro" id="IPR013767">
    <property type="entry name" value="PAS_fold"/>
</dbReference>
<dbReference type="InterPro" id="IPR001610">
    <property type="entry name" value="PAC"/>
</dbReference>
<dbReference type="InterPro" id="IPR036890">
    <property type="entry name" value="HATPase_C_sf"/>
</dbReference>
<dbReference type="InterPro" id="IPR035965">
    <property type="entry name" value="PAS-like_dom_sf"/>
</dbReference>
<dbReference type="Gene3D" id="3.30.565.10">
    <property type="entry name" value="Histidine kinase-like ATPase, C-terminal domain"/>
    <property type="match status" value="1"/>
</dbReference>
<accession>A0ABW0SQ92</accession>
<name>A0ABW0SQ92_9GAMM</name>
<evidence type="ECO:0000259" key="8">
    <source>
        <dbReference type="PROSITE" id="PS50110"/>
    </source>
</evidence>
<keyword evidence="12" id="KW-1185">Reference proteome</keyword>